<keyword evidence="2" id="KW-0472">Membrane</keyword>
<reference evidence="4" key="1">
    <citation type="submission" date="2020-05" db="EMBL/GenBank/DDBJ databases">
        <authorList>
            <person name="Chiriac C."/>
            <person name="Salcher M."/>
            <person name="Ghai R."/>
            <person name="Kavagutti S V."/>
        </authorList>
    </citation>
    <scope>NUCLEOTIDE SEQUENCE</scope>
</reference>
<organism evidence="4">
    <name type="scientific">freshwater metagenome</name>
    <dbReference type="NCBI Taxonomy" id="449393"/>
    <lineage>
        <taxon>unclassified sequences</taxon>
        <taxon>metagenomes</taxon>
        <taxon>ecological metagenomes</taxon>
    </lineage>
</organism>
<feature type="domain" description="Gram-positive cocci surface proteins LPxTG" evidence="3">
    <location>
        <begin position="323"/>
        <end position="358"/>
    </location>
</feature>
<keyword evidence="2" id="KW-0812">Transmembrane</keyword>
<dbReference type="InterPro" id="IPR019931">
    <property type="entry name" value="LPXTG_anchor"/>
</dbReference>
<name>A0A6J6UT26_9ZZZZ</name>
<dbReference type="PROSITE" id="PS50847">
    <property type="entry name" value="GRAM_POS_ANCHORING"/>
    <property type="match status" value="1"/>
</dbReference>
<proteinExistence type="predicted"/>
<keyword evidence="2" id="KW-1133">Transmembrane helix</keyword>
<accession>A0A6J6UT26</accession>
<gene>
    <name evidence="4" type="ORF">UFOPK2806_01783</name>
</gene>
<evidence type="ECO:0000313" key="4">
    <source>
        <dbReference type="EMBL" id="CAB4762656.1"/>
    </source>
</evidence>
<feature type="transmembrane region" description="Helical" evidence="2">
    <location>
        <begin position="332"/>
        <end position="350"/>
    </location>
</feature>
<dbReference type="Pfam" id="PF00746">
    <property type="entry name" value="Gram_pos_anchor"/>
    <property type="match status" value="1"/>
</dbReference>
<protein>
    <submittedName>
        <fullName evidence="4">Unannotated protein</fullName>
    </submittedName>
</protein>
<sequence>MNVARVVRVVGVVGLLAGAVLAVPAVAVADSGPIWGDATPATFAADIQNAAPTAQLNSVSCVSAGHCTAAGSFKDLAGNTQAFTQTSTSGTWGNAVPATFATNVQYAAPYARFDTVSCASTGNCTAAGRFKDLAGNLQAFTQTSTSGTWGNAVPVTLAAGLQSAAPFAYFSSVSCASAGNCTAAGRFKDLAGNFQAFTQTSTGGTWGNAVPATYAAGIQNAAPYAYFNSVSCASAGNCTAAGAFKDQGGNTQAFTQSSTGGTWGNAVPATFTTDIQNAAPNAYFKSVSCTPAGYCTAAGRFKDQAGNLQAFTQTSTGSEPPVLPPTGADTDGFIAAAVVFLAAGGLLVVTRRRRVLSA</sequence>
<dbReference type="EMBL" id="CAEZYY010000027">
    <property type="protein sequence ID" value="CAB4762656.1"/>
    <property type="molecule type" value="Genomic_DNA"/>
</dbReference>
<evidence type="ECO:0000256" key="1">
    <source>
        <dbReference type="ARBA" id="ARBA00022525"/>
    </source>
</evidence>
<evidence type="ECO:0000256" key="2">
    <source>
        <dbReference type="SAM" id="Phobius"/>
    </source>
</evidence>
<evidence type="ECO:0000259" key="3">
    <source>
        <dbReference type="PROSITE" id="PS50847"/>
    </source>
</evidence>
<keyword evidence="1" id="KW-0964">Secreted</keyword>
<dbReference type="AlphaFoldDB" id="A0A6J6UT26"/>